<keyword evidence="1" id="KW-0175">Coiled coil</keyword>
<feature type="region of interest" description="Disordered" evidence="2">
    <location>
        <begin position="290"/>
        <end position="430"/>
    </location>
</feature>
<feature type="compositionally biased region" description="Basic and acidic residues" evidence="2">
    <location>
        <begin position="911"/>
        <end position="972"/>
    </location>
</feature>
<protein>
    <recommendedName>
        <fullName evidence="6">Proton pump-interactor</fullName>
    </recommendedName>
</protein>
<feature type="region of interest" description="Disordered" evidence="2">
    <location>
        <begin position="1"/>
        <end position="168"/>
    </location>
</feature>
<reference evidence="5" key="1">
    <citation type="submission" date="2016-06" db="EMBL/GenBank/DDBJ databases">
        <title>Parallel loss of symbiosis genes in relatives of nitrogen-fixing non-legume Parasponia.</title>
        <authorList>
            <person name="Van Velzen R."/>
            <person name="Holmer R."/>
            <person name="Bu F."/>
            <person name="Rutten L."/>
            <person name="Van Zeijl A."/>
            <person name="Liu W."/>
            <person name="Santuari L."/>
            <person name="Cao Q."/>
            <person name="Sharma T."/>
            <person name="Shen D."/>
            <person name="Roswanjaya Y."/>
            <person name="Wardhani T."/>
            <person name="Kalhor M.S."/>
            <person name="Jansen J."/>
            <person name="Van den Hoogen J."/>
            <person name="Gungor B."/>
            <person name="Hartog M."/>
            <person name="Hontelez J."/>
            <person name="Verver J."/>
            <person name="Yang W.-C."/>
            <person name="Schijlen E."/>
            <person name="Repin R."/>
            <person name="Schilthuizen M."/>
            <person name="Schranz E."/>
            <person name="Heidstra R."/>
            <person name="Miyata K."/>
            <person name="Fedorova E."/>
            <person name="Kohlen W."/>
            <person name="Bisseling T."/>
            <person name="Smit S."/>
            <person name="Geurts R."/>
        </authorList>
    </citation>
    <scope>NUCLEOTIDE SEQUENCE [LARGE SCALE GENOMIC DNA]</scope>
    <source>
        <strain evidence="5">cv. WU1-14</strain>
    </source>
</reference>
<feature type="transmembrane region" description="Helical" evidence="3">
    <location>
        <begin position="1077"/>
        <end position="1094"/>
    </location>
</feature>
<sequence>MTGGVCESEVVVNGPEEGLANSANGNADADFDGSYVFVTDTDASDKDVVDSDLHAPPQPEQPLHNAEAEAEAEENIHETKNEAAEINVESSQPNGEAEGGEEIHQTQVSTIKSDQPDENQHQESDIAVNALQTATTQDKEQAELFNVSPLGGTPGTPPPDGLEQDPVVTDILPISIERCDVLPHAVPEHDDGALDPAEQCGPSENAPSLPSPPEIGPTSSPTLVDSEQPLSFSEGDDGVDVEPTLEAPPCSQVDKSVEIQVSNGPLSEENGDGLPVGSISETVVITDLVGAGQDTPERKNQTCENAESFPVSNKITEDSDVKNEVSLPAGDLPTCDFEDVRPETDTDTGKANQKDIENPESCPVENENMLVNPESIGLASDGRSQPETCSASSGVEEKSSADAIDVESEDSNRTPECDGSQSMSCAQTNVESVSDDNTLVDHDCSLPASLVAADSKLESEVENTTAVRGRDILGDDVIASEGENSGSVVDGNIDSENVGSDVKSTSPEAASINRNQKDQTSTSLPEDSSEGQKEVFKRPFYYLIRIPKCDDENLKEQIKLAQLRVEERTKSRDAIRAQIQMKRATLNEYGDKIQASLTEERAAKDSLKSKRQEVDSAQSVINKVKNAKLVEEIDGRIRHMEHMIEHETVPLKEEKQLIREIKQLKQHREQLLSSMGNLDEIQQALDQKDQNEERLKVLRKELDLLRSNLTKAEEATQTAKNRYNDENEKLNDIVSQFRTADGIRQEAYAHLQSLRKEQYEKNKHFWRYKDDAKAAQNLKLSGDKEQLQSLCLDQVERVMEVWNRNDDFRRQYIQCNTRSTLWRLRTLDGRSLGPDEDPPVIPGIVNNRMTKSNPVRPISVPEEVKQDVPVKAEKSEDKSVAKVVERKDQTAKTRSSKPVSGNSPAITSSEDEIKEREEEARRTKEEEELARKAEELRKEEEAAKLKQQRKLEEKVKAKEAIDRKKRIAEKARARAAIRAQKEAEEKEKERERRAKKKERKKANGTDVTNQDGGESAPTPSLEIPATASGVPTESETKEKATTTVKRPQKGSQFIKQSRTKSMPLPLRNRGKRRMQPWMWIALVVVFVLALFLVGKQWLLL</sequence>
<accession>A0A2P5AG52</accession>
<evidence type="ECO:0008006" key="6">
    <source>
        <dbReference type="Google" id="ProtNLM"/>
    </source>
</evidence>
<proteinExistence type="predicted"/>
<dbReference type="AlphaFoldDB" id="A0A2P5AG52"/>
<keyword evidence="3" id="KW-0812">Transmembrane</keyword>
<organism evidence="4 5">
    <name type="scientific">Parasponia andersonii</name>
    <name type="common">Sponia andersonii</name>
    <dbReference type="NCBI Taxonomy" id="3476"/>
    <lineage>
        <taxon>Eukaryota</taxon>
        <taxon>Viridiplantae</taxon>
        <taxon>Streptophyta</taxon>
        <taxon>Embryophyta</taxon>
        <taxon>Tracheophyta</taxon>
        <taxon>Spermatophyta</taxon>
        <taxon>Magnoliopsida</taxon>
        <taxon>eudicotyledons</taxon>
        <taxon>Gunneridae</taxon>
        <taxon>Pentapetalae</taxon>
        <taxon>rosids</taxon>
        <taxon>fabids</taxon>
        <taxon>Rosales</taxon>
        <taxon>Cannabaceae</taxon>
        <taxon>Parasponia</taxon>
    </lineage>
</organism>
<gene>
    <name evidence="4" type="ORF">PanWU01x14_336050</name>
</gene>
<feature type="compositionally biased region" description="Polar residues" evidence="2">
    <location>
        <begin position="419"/>
        <end position="430"/>
    </location>
</feature>
<feature type="compositionally biased region" description="Basic and acidic residues" evidence="2">
    <location>
        <begin position="338"/>
        <end position="357"/>
    </location>
</feature>
<dbReference type="Proteomes" id="UP000237105">
    <property type="component" value="Unassembled WGS sequence"/>
</dbReference>
<keyword evidence="5" id="KW-1185">Reference proteome</keyword>
<dbReference type="STRING" id="3476.A0A2P5AG52"/>
<comment type="caution">
    <text evidence="4">The sequence shown here is derived from an EMBL/GenBank/DDBJ whole genome shotgun (WGS) entry which is preliminary data.</text>
</comment>
<feature type="compositionally biased region" description="Basic and acidic residues" evidence="2">
    <location>
        <begin position="979"/>
        <end position="992"/>
    </location>
</feature>
<feature type="region of interest" description="Disordered" evidence="2">
    <location>
        <begin position="481"/>
        <end position="532"/>
    </location>
</feature>
<evidence type="ECO:0000313" key="4">
    <source>
        <dbReference type="EMBL" id="PON35516.1"/>
    </source>
</evidence>
<feature type="compositionally biased region" description="Basic and acidic residues" evidence="2">
    <location>
        <begin position="43"/>
        <end position="53"/>
    </location>
</feature>
<feature type="region of interest" description="Disordered" evidence="2">
    <location>
        <begin position="182"/>
        <end position="277"/>
    </location>
</feature>
<evidence type="ECO:0000256" key="1">
    <source>
        <dbReference type="SAM" id="Coils"/>
    </source>
</evidence>
<keyword evidence="3" id="KW-1133">Transmembrane helix</keyword>
<feature type="coiled-coil region" evidence="1">
    <location>
        <begin position="654"/>
        <end position="729"/>
    </location>
</feature>
<feature type="compositionally biased region" description="Polar residues" evidence="2">
    <location>
        <begin position="892"/>
        <end position="908"/>
    </location>
</feature>
<evidence type="ECO:0000256" key="3">
    <source>
        <dbReference type="SAM" id="Phobius"/>
    </source>
</evidence>
<feature type="compositionally biased region" description="Basic and acidic residues" evidence="2">
    <location>
        <begin position="114"/>
        <end position="124"/>
    </location>
</feature>
<feature type="compositionally biased region" description="Basic and acidic residues" evidence="2">
    <location>
        <begin position="182"/>
        <end position="192"/>
    </location>
</feature>
<evidence type="ECO:0000313" key="5">
    <source>
        <dbReference type="Proteomes" id="UP000237105"/>
    </source>
</evidence>
<feature type="compositionally biased region" description="Basic and acidic residues" evidence="2">
    <location>
        <begin position="74"/>
        <end position="83"/>
    </location>
</feature>
<dbReference type="PANTHER" id="PTHR48454:SF2">
    <property type="entry name" value="PUTATIVE RNA-BINDING DOMAIN-CONTAINING PROTEIN-RELATED"/>
    <property type="match status" value="1"/>
</dbReference>
<feature type="compositionally biased region" description="Polar residues" evidence="2">
    <location>
        <begin position="1049"/>
        <end position="1060"/>
    </location>
</feature>
<keyword evidence="3" id="KW-0472">Membrane</keyword>
<feature type="compositionally biased region" description="Polar residues" evidence="2">
    <location>
        <begin position="302"/>
        <end position="314"/>
    </location>
</feature>
<name>A0A2P5AG52_PARAD</name>
<feature type="compositionally biased region" description="Basic and acidic residues" evidence="2">
    <location>
        <begin position="862"/>
        <end position="891"/>
    </location>
</feature>
<feature type="compositionally biased region" description="Basic residues" evidence="2">
    <location>
        <begin position="993"/>
        <end position="1002"/>
    </location>
</feature>
<feature type="compositionally biased region" description="Polar residues" evidence="2">
    <location>
        <begin position="382"/>
        <end position="393"/>
    </location>
</feature>
<feature type="region of interest" description="Disordered" evidence="2">
    <location>
        <begin position="831"/>
        <end position="1067"/>
    </location>
</feature>
<dbReference type="OrthoDB" id="1703439at2759"/>
<evidence type="ECO:0000256" key="2">
    <source>
        <dbReference type="SAM" id="MobiDB-lite"/>
    </source>
</evidence>
<dbReference type="EMBL" id="JXTB01000610">
    <property type="protein sequence ID" value="PON35516.1"/>
    <property type="molecule type" value="Genomic_DNA"/>
</dbReference>
<feature type="compositionally biased region" description="Polar residues" evidence="2">
    <location>
        <begin position="217"/>
        <end position="231"/>
    </location>
</feature>
<dbReference type="PANTHER" id="PTHR48454">
    <property type="entry name" value="PUTATIVE RNA-BINDING DOMAIN-CONTAINING PROTEIN-RELATED"/>
    <property type="match status" value="1"/>
</dbReference>
<feature type="compositionally biased region" description="Polar residues" evidence="2">
    <location>
        <begin position="494"/>
        <end position="526"/>
    </location>
</feature>